<dbReference type="AlphaFoldDB" id="A0A815USU3"/>
<dbReference type="EMBL" id="CAJNOO010017237">
    <property type="protein sequence ID" value="CAF1523969.1"/>
    <property type="molecule type" value="Genomic_DNA"/>
</dbReference>
<reference evidence="2" key="1">
    <citation type="submission" date="2021-02" db="EMBL/GenBank/DDBJ databases">
        <authorList>
            <person name="Nowell W R."/>
        </authorList>
    </citation>
    <scope>NUCLEOTIDE SEQUENCE</scope>
</reference>
<feature type="non-terminal residue" evidence="2">
    <location>
        <position position="80"/>
    </location>
</feature>
<dbReference type="Proteomes" id="UP000663823">
    <property type="component" value="Unassembled WGS sequence"/>
</dbReference>
<organism evidence="2 4">
    <name type="scientific">Rotaria sordida</name>
    <dbReference type="NCBI Taxonomy" id="392033"/>
    <lineage>
        <taxon>Eukaryota</taxon>
        <taxon>Metazoa</taxon>
        <taxon>Spiralia</taxon>
        <taxon>Gnathifera</taxon>
        <taxon>Rotifera</taxon>
        <taxon>Eurotatoria</taxon>
        <taxon>Bdelloidea</taxon>
        <taxon>Philodinida</taxon>
        <taxon>Philodinidae</taxon>
        <taxon>Rotaria</taxon>
    </lineage>
</organism>
<feature type="non-terminal residue" evidence="2">
    <location>
        <position position="1"/>
    </location>
</feature>
<evidence type="ECO:0000313" key="3">
    <source>
        <dbReference type="EMBL" id="CAF4263430.1"/>
    </source>
</evidence>
<name>A0A815USU3_9BILA</name>
<accession>A0A815USU3</accession>
<sequence length="80" mass="8837">KLDDAPQMGGIGEVVQIDESIFRGKRKYHRGRLLLGDSNVNNVNNANNNNNDNNVNISSSSTDESDVDNGSTQEARNRNY</sequence>
<feature type="compositionally biased region" description="Polar residues" evidence="1">
    <location>
        <begin position="57"/>
        <end position="74"/>
    </location>
</feature>
<evidence type="ECO:0000313" key="2">
    <source>
        <dbReference type="EMBL" id="CAF1523969.1"/>
    </source>
</evidence>
<dbReference type="OrthoDB" id="6627846at2759"/>
<evidence type="ECO:0000256" key="1">
    <source>
        <dbReference type="SAM" id="MobiDB-lite"/>
    </source>
</evidence>
<gene>
    <name evidence="3" type="ORF">OTI717_LOCUS40849</name>
    <name evidence="2" type="ORF">RFH988_LOCUS39354</name>
</gene>
<comment type="caution">
    <text evidence="2">The sequence shown here is derived from an EMBL/GenBank/DDBJ whole genome shotgun (WGS) entry which is preliminary data.</text>
</comment>
<proteinExistence type="predicted"/>
<protein>
    <submittedName>
        <fullName evidence="2">Uncharacterized protein</fullName>
    </submittedName>
</protein>
<evidence type="ECO:0000313" key="4">
    <source>
        <dbReference type="Proteomes" id="UP000663882"/>
    </source>
</evidence>
<dbReference type="Proteomes" id="UP000663882">
    <property type="component" value="Unassembled WGS sequence"/>
</dbReference>
<dbReference type="EMBL" id="CAJOAX010035735">
    <property type="protein sequence ID" value="CAF4263430.1"/>
    <property type="molecule type" value="Genomic_DNA"/>
</dbReference>
<feature type="region of interest" description="Disordered" evidence="1">
    <location>
        <begin position="37"/>
        <end position="80"/>
    </location>
</feature>
<feature type="compositionally biased region" description="Low complexity" evidence="1">
    <location>
        <begin position="39"/>
        <end position="56"/>
    </location>
</feature>